<proteinExistence type="predicted"/>
<dbReference type="GO" id="GO:0043565">
    <property type="term" value="F:sequence-specific DNA binding"/>
    <property type="evidence" value="ECO:0007669"/>
    <property type="project" value="InterPro"/>
</dbReference>
<keyword evidence="3" id="KW-0804">Transcription</keyword>
<feature type="domain" description="HTH araC/xylS-type" evidence="4">
    <location>
        <begin position="195"/>
        <end position="293"/>
    </location>
</feature>
<protein>
    <submittedName>
        <fullName evidence="6">Helix-turn-helix domain-containing protein</fullName>
    </submittedName>
</protein>
<dbReference type="SUPFAM" id="SSF46689">
    <property type="entry name" value="Homeodomain-like"/>
    <property type="match status" value="2"/>
</dbReference>
<dbReference type="Pfam" id="PF02311">
    <property type="entry name" value="AraC_binding"/>
    <property type="match status" value="1"/>
</dbReference>
<evidence type="ECO:0000259" key="4">
    <source>
        <dbReference type="PROSITE" id="PS01124"/>
    </source>
</evidence>
<dbReference type="PANTHER" id="PTHR43280:SF2">
    <property type="entry name" value="HTH-TYPE TRANSCRIPTIONAL REGULATOR EXSA"/>
    <property type="match status" value="1"/>
</dbReference>
<dbReference type="InterPro" id="IPR018060">
    <property type="entry name" value="HTH_AraC"/>
</dbReference>
<organism evidence="6 7">
    <name type="scientific">Companilactobacillus halodurans</name>
    <dbReference type="NCBI Taxonomy" id="2584183"/>
    <lineage>
        <taxon>Bacteria</taxon>
        <taxon>Bacillati</taxon>
        <taxon>Bacillota</taxon>
        <taxon>Bacilli</taxon>
        <taxon>Lactobacillales</taxon>
        <taxon>Lactobacillaceae</taxon>
        <taxon>Companilactobacillus</taxon>
    </lineage>
</organism>
<dbReference type="PROSITE" id="PS00041">
    <property type="entry name" value="HTH_ARAC_FAMILY_1"/>
    <property type="match status" value="1"/>
</dbReference>
<dbReference type="AlphaFoldDB" id="A0A5P0ZW06"/>
<dbReference type="PANTHER" id="PTHR43280">
    <property type="entry name" value="ARAC-FAMILY TRANSCRIPTIONAL REGULATOR"/>
    <property type="match status" value="1"/>
</dbReference>
<dbReference type="InterPro" id="IPR003313">
    <property type="entry name" value="AraC-bd"/>
</dbReference>
<evidence type="ECO:0000313" key="8">
    <source>
        <dbReference type="Proteomes" id="UP000414364"/>
    </source>
</evidence>
<evidence type="ECO:0000256" key="3">
    <source>
        <dbReference type="ARBA" id="ARBA00023163"/>
    </source>
</evidence>
<gene>
    <name evidence="6" type="ORF">FHL05_04910</name>
    <name evidence="5" type="ORF">FHL06_00270</name>
</gene>
<sequence length="304" mass="35455">MHKLEGFANEYLFVLPNEILRQFDYSSIIKDLYITDLGFYPRAKYHYVHRPLGANEWVMIFCTSGEGTVESQTQKWPMSRGSIIIMPPDVEHTYFASEKYPWDIFWVHFSGKLVHEYLSIPAKAKNTFRYSKEISEDDINYLMSLFWQMIQALTSGFSFEAVFYDSQILGTLLAYMNMHSKLPGEKKNMGNEHLTKAIQYIYDHLDQRITLRKLTNYLGVSVSYLSRIFKKNLDMGVNEFITSVKIKQASHYLQNTNLSVQQIAQGLGYSDPYYFSRAFKKVYKISPVNFRKTYHSSTSHTTGV</sequence>
<dbReference type="InterPro" id="IPR020449">
    <property type="entry name" value="Tscrpt_reg_AraC-type_HTH"/>
</dbReference>
<keyword evidence="1" id="KW-0805">Transcription regulation</keyword>
<dbReference type="InterPro" id="IPR018062">
    <property type="entry name" value="HTH_AraC-typ_CS"/>
</dbReference>
<dbReference type="Proteomes" id="UP000371423">
    <property type="component" value="Unassembled WGS sequence"/>
</dbReference>
<evidence type="ECO:0000313" key="5">
    <source>
        <dbReference type="EMBL" id="MQS74832.1"/>
    </source>
</evidence>
<evidence type="ECO:0000313" key="6">
    <source>
        <dbReference type="EMBL" id="MQS97227.1"/>
    </source>
</evidence>
<dbReference type="Gene3D" id="2.60.120.280">
    <property type="entry name" value="Regulatory protein AraC"/>
    <property type="match status" value="1"/>
</dbReference>
<dbReference type="GO" id="GO:0003700">
    <property type="term" value="F:DNA-binding transcription factor activity"/>
    <property type="evidence" value="ECO:0007669"/>
    <property type="project" value="InterPro"/>
</dbReference>
<accession>A0A5P0ZW06</accession>
<evidence type="ECO:0000256" key="2">
    <source>
        <dbReference type="ARBA" id="ARBA00023125"/>
    </source>
</evidence>
<reference evidence="7 8" key="1">
    <citation type="journal article" date="2019" name="Syst. Appl. Microbiol.">
        <title>Polyphasic characterization of two novel Lactobacillus spp. isolated from blown salami packages: Description of Lactobacillus halodurans sp. nov. and Lactobacillus salsicarnum sp. nov.</title>
        <authorList>
            <person name="Schuster J.A."/>
            <person name="Klingl A."/>
            <person name="Vogel R.F."/>
            <person name="Ehrmann M.A."/>
        </authorList>
    </citation>
    <scope>NUCLEOTIDE SEQUENCE [LARGE SCALE GENOMIC DNA]</scope>
    <source>
        <strain evidence="6 7">TMW 1.1920</strain>
        <strain evidence="5 8">TMW 1.2172</strain>
    </source>
</reference>
<dbReference type="InterPro" id="IPR009057">
    <property type="entry name" value="Homeodomain-like_sf"/>
</dbReference>
<name>A0A5P0ZW06_9LACO</name>
<keyword evidence="7" id="KW-1185">Reference proteome</keyword>
<dbReference type="PRINTS" id="PR00032">
    <property type="entry name" value="HTHARAC"/>
</dbReference>
<dbReference type="EMBL" id="VDFO01000014">
    <property type="protein sequence ID" value="MQS97227.1"/>
    <property type="molecule type" value="Genomic_DNA"/>
</dbReference>
<dbReference type="EMBL" id="VDFP01000001">
    <property type="protein sequence ID" value="MQS74832.1"/>
    <property type="molecule type" value="Genomic_DNA"/>
</dbReference>
<dbReference type="InterPro" id="IPR037923">
    <property type="entry name" value="HTH-like"/>
</dbReference>
<dbReference type="SMART" id="SM00342">
    <property type="entry name" value="HTH_ARAC"/>
    <property type="match status" value="1"/>
</dbReference>
<dbReference type="PROSITE" id="PS01124">
    <property type="entry name" value="HTH_ARAC_FAMILY_2"/>
    <property type="match status" value="1"/>
</dbReference>
<dbReference type="Proteomes" id="UP000414364">
    <property type="component" value="Unassembled WGS sequence"/>
</dbReference>
<keyword evidence="2" id="KW-0238">DNA-binding</keyword>
<dbReference type="OrthoDB" id="9813413at2"/>
<comment type="caution">
    <text evidence="6">The sequence shown here is derived from an EMBL/GenBank/DDBJ whole genome shotgun (WGS) entry which is preliminary data.</text>
</comment>
<evidence type="ECO:0000313" key="7">
    <source>
        <dbReference type="Proteomes" id="UP000371423"/>
    </source>
</evidence>
<dbReference type="CDD" id="cd06986">
    <property type="entry name" value="cupin_MmsR-like_N"/>
    <property type="match status" value="1"/>
</dbReference>
<dbReference type="SUPFAM" id="SSF51215">
    <property type="entry name" value="Regulatory protein AraC"/>
    <property type="match status" value="1"/>
</dbReference>
<evidence type="ECO:0000256" key="1">
    <source>
        <dbReference type="ARBA" id="ARBA00023015"/>
    </source>
</evidence>
<dbReference type="RefSeq" id="WP_153384251.1">
    <property type="nucleotide sequence ID" value="NZ_VDFO01000014.1"/>
</dbReference>
<dbReference type="Pfam" id="PF12833">
    <property type="entry name" value="HTH_18"/>
    <property type="match status" value="1"/>
</dbReference>
<dbReference type="Gene3D" id="1.10.10.60">
    <property type="entry name" value="Homeodomain-like"/>
    <property type="match status" value="2"/>
</dbReference>